<dbReference type="SMART" id="SM00320">
    <property type="entry name" value="WD40"/>
    <property type="match status" value="4"/>
</dbReference>
<organism evidence="4">
    <name type="scientific">uncultured marine group II/III euryarchaeote AD1000_23_G03</name>
    <dbReference type="NCBI Taxonomy" id="1457739"/>
    <lineage>
        <taxon>Archaea</taxon>
        <taxon>Methanobacteriati</taxon>
        <taxon>Methanobacteriota</taxon>
        <taxon>environmental samples</taxon>
    </lineage>
</organism>
<evidence type="ECO:0000256" key="2">
    <source>
        <dbReference type="ARBA" id="ARBA00022737"/>
    </source>
</evidence>
<evidence type="ECO:0000313" key="4">
    <source>
        <dbReference type="EMBL" id="AIE92457.1"/>
    </source>
</evidence>
<protein>
    <submittedName>
        <fullName evidence="4">OmpA domain-containing protein</fullName>
    </submittedName>
</protein>
<proteinExistence type="predicted"/>
<dbReference type="PROSITE" id="PS50082">
    <property type="entry name" value="WD_REPEATS_2"/>
    <property type="match status" value="2"/>
</dbReference>
<dbReference type="EMBL" id="KF900366">
    <property type="protein sequence ID" value="AIE92457.1"/>
    <property type="molecule type" value="Genomic_DNA"/>
</dbReference>
<accession>A0A075FS62</accession>
<dbReference type="PANTHER" id="PTHR19857:SF8">
    <property type="entry name" value="ANGIO-ASSOCIATED MIGRATORY CELL PROTEIN"/>
    <property type="match status" value="1"/>
</dbReference>
<keyword evidence="3" id="KW-1133">Transmembrane helix</keyword>
<keyword evidence="1" id="KW-0853">WD repeat</keyword>
<dbReference type="SUPFAM" id="SSF50998">
    <property type="entry name" value="Quinoprotein alcohol dehydrogenase-like"/>
    <property type="match status" value="1"/>
</dbReference>
<keyword evidence="2" id="KW-0677">Repeat</keyword>
<dbReference type="InterPro" id="IPR015943">
    <property type="entry name" value="WD40/YVTN_repeat-like_dom_sf"/>
</dbReference>
<dbReference type="AlphaFoldDB" id="A0A075FS62"/>
<dbReference type="InterPro" id="IPR051179">
    <property type="entry name" value="WD_repeat_multifunction"/>
</dbReference>
<evidence type="ECO:0000256" key="3">
    <source>
        <dbReference type="SAM" id="Phobius"/>
    </source>
</evidence>
<dbReference type="Gene3D" id="2.130.10.10">
    <property type="entry name" value="YVTN repeat-like/Quinoprotein amine dehydrogenase"/>
    <property type="match status" value="2"/>
</dbReference>
<dbReference type="PANTHER" id="PTHR19857">
    <property type="entry name" value="MITOCHONDRIAL DIVISION PROTEIN 1-RELATED"/>
    <property type="match status" value="1"/>
</dbReference>
<dbReference type="SUPFAM" id="SSF50960">
    <property type="entry name" value="TolB, C-terminal domain"/>
    <property type="match status" value="1"/>
</dbReference>
<sequence>MLWEVDFSPDGKLIAAVDISTNLLTVWNSSDGRVIFHAPHANALVDVVWLDDSHVLAADSGARWYSFEIIDDGAPWPMNSTSSRTGLWTDNLEGNYGGSLWGLDITNDRSRMTFCGAINDPNIGGEVIVANTQFFIDGSQPDSGHVFTNDWGTDCAISNNGTFVAALNRVEGPGSGLYHDTVTGWNVQGSSLTQAWTRNVAGGEAMAWAVDFSPEGHTYTIGYNRPSEGVVTDFFHENGAINWYAPAPQNISAVRWSPDGSGVAVGLHNPGRLLMMDAAGGILADYGWHGTVWNNKPYPSDVTAVAIDDQGLKVATSGKDGAIEIHHIDSDLHLKIHRRLSPDYLREIDLHTADPFVAFAESNGVATVRDYRSGGITRQCFHPDFDQPIGEYPFAKSVVLREQLLIVGFSDGAIVACGEDGKEMWNWRTDQYHPSMESFGRIDLHPMEPYLAISWTQNFSSTGVAGKVSILDLDQMSEVAGWEYSTEHWTMEFSHDGVWLASSAQDGSVRLWLTEDPDAALWTDHGVQYSHSNYTGVVTWHHEIHALMSVGWDGQAIVWDADHGQQMMSFQFTDEGFGAVFTGGSFLVVASGDSTTSATGQLEFYDGLNMTLLATWDIPGIPRGFVMDHSGSLIVANHSGSWWILIPDTDGDGVIDDNDAFPQNQLQWADTDGDGYGDNNAPGAGGDGCPTVWGTSSIDRGGCPDSDGDQWSDADADWPVCVLNAGYGDAYPADPYQWCDTDGDSFGDEYYFETDPITGLRVNESGDAFPADDAQFRDQDGDGIGDNYSYSLGTDGLRTNQQGDAFPANPLQHQDTDGDGWGDIYTWIEDMTGLRIEEGDAFFTDPLAWSDLDGDGCPTASDTGLRIDNHPEDPTRCDENLDFDLPEQLNLHAVGNETKWTISVDWKSTIESTESVSIYGLSWNSTGGIEHLLLNLEPPGAIPWWADNAPDGDTVHTTFEYPRGTTHDRLTLRLISTSEDGQQLESWANFTYEIQTEEPPTEPPEEGVITCDGCCGETFEIPVSDGTCPVVDCEPCEEIEGEASASDGLSMIAWSAIIIGILAVLVLGVLFMRRSDGTDVAAAISATQTSDHAPCTSCGGPAHETINNGNRWTWCPSCRQWLNYLGKE</sequence>
<keyword evidence="3" id="KW-0472">Membrane</keyword>
<dbReference type="Pfam" id="PF00400">
    <property type="entry name" value="WD40"/>
    <property type="match status" value="1"/>
</dbReference>
<keyword evidence="3" id="KW-0812">Transmembrane</keyword>
<name>A0A075FS62_9EURY</name>
<dbReference type="InterPro" id="IPR011047">
    <property type="entry name" value="Quinoprotein_ADH-like_sf"/>
</dbReference>
<evidence type="ECO:0000256" key="1">
    <source>
        <dbReference type="ARBA" id="ARBA00022574"/>
    </source>
</evidence>
<feature type="transmembrane region" description="Helical" evidence="3">
    <location>
        <begin position="1051"/>
        <end position="1071"/>
    </location>
</feature>
<dbReference type="InterPro" id="IPR001680">
    <property type="entry name" value="WD40_rpt"/>
</dbReference>
<reference evidence="4" key="1">
    <citation type="journal article" date="2014" name="Genome Biol. Evol.">
        <title>Pangenome evidence for extensive interdomain horizontal transfer affecting lineage core and shell genes in uncultured planktonic thaumarchaeota and euryarchaeota.</title>
        <authorList>
            <person name="Deschamps P."/>
            <person name="Zivanovic Y."/>
            <person name="Moreira D."/>
            <person name="Rodriguez-Valera F."/>
            <person name="Lopez-Garcia P."/>
        </authorList>
    </citation>
    <scope>NUCLEOTIDE SEQUENCE</scope>
</reference>